<gene>
    <name evidence="2" type="ORF">A2W70_00335</name>
</gene>
<dbReference type="EMBL" id="MFBU01000020">
    <property type="protein sequence ID" value="OGE06269.1"/>
    <property type="molecule type" value="Genomic_DNA"/>
</dbReference>
<dbReference type="CDD" id="cd08556">
    <property type="entry name" value="GDPD"/>
    <property type="match status" value="1"/>
</dbReference>
<accession>A0A1F5HQM7</accession>
<evidence type="ECO:0000259" key="1">
    <source>
        <dbReference type="Pfam" id="PF03009"/>
    </source>
</evidence>
<dbReference type="GO" id="GO:0006629">
    <property type="term" value="P:lipid metabolic process"/>
    <property type="evidence" value="ECO:0007669"/>
    <property type="project" value="InterPro"/>
</dbReference>
<dbReference type="PANTHER" id="PTHR46211">
    <property type="entry name" value="GLYCEROPHOSPHORYL DIESTER PHOSPHODIESTERASE"/>
    <property type="match status" value="1"/>
</dbReference>
<dbReference type="Pfam" id="PF03009">
    <property type="entry name" value="GDPD"/>
    <property type="match status" value="1"/>
</dbReference>
<reference evidence="2 3" key="1">
    <citation type="journal article" date="2016" name="Nat. Commun.">
        <title>Thousands of microbial genomes shed light on interconnected biogeochemical processes in an aquifer system.</title>
        <authorList>
            <person name="Anantharaman K."/>
            <person name="Brown C.T."/>
            <person name="Hug L.A."/>
            <person name="Sharon I."/>
            <person name="Castelle C.J."/>
            <person name="Probst A.J."/>
            <person name="Thomas B.C."/>
            <person name="Singh A."/>
            <person name="Wilkins M.J."/>
            <person name="Karaoz U."/>
            <person name="Brodie E.L."/>
            <person name="Williams K.H."/>
            <person name="Hubbard S.S."/>
            <person name="Banfield J.F."/>
        </authorList>
    </citation>
    <scope>NUCLEOTIDE SEQUENCE [LARGE SCALE GENOMIC DNA]</scope>
</reference>
<dbReference type="STRING" id="1797731.A2W70_00335"/>
<organism evidence="2 3">
    <name type="scientific">Candidatus Curtissbacteria bacterium RIFCSPLOWO2_02_41_11</name>
    <dbReference type="NCBI Taxonomy" id="1797731"/>
    <lineage>
        <taxon>Bacteria</taxon>
        <taxon>Candidatus Curtissiibacteriota</taxon>
    </lineage>
</organism>
<dbReference type="Gene3D" id="3.20.20.190">
    <property type="entry name" value="Phosphatidylinositol (PI) phosphodiesterase"/>
    <property type="match status" value="1"/>
</dbReference>
<dbReference type="AlphaFoldDB" id="A0A1F5HQM7"/>
<comment type="caution">
    <text evidence="2">The sequence shown here is derived from an EMBL/GenBank/DDBJ whole genome shotgun (WGS) entry which is preliminary data.</text>
</comment>
<dbReference type="SUPFAM" id="SSF51695">
    <property type="entry name" value="PLC-like phosphodiesterases"/>
    <property type="match status" value="1"/>
</dbReference>
<sequence length="199" mass="22487">MKIIAHSVGNLKEARNALKKGVDFIEVDVSKRIFLPKFVVQHSAIKGILGVGPILASLFIPSVRDRLFLDLKRATFSLSFAGKFAHLLSTFKVKGVRICGLNWPVISQLCEGNNLLPFYTLRTKEHVEKIKKILPSLKNPAGFSVYYELINKQFIEKFKDDQTQVWAWTVNDLPTANQLAKLGVDGIISDKWENLLKLH</sequence>
<name>A0A1F5HQM7_9BACT</name>
<dbReference type="PANTHER" id="PTHR46211:SF14">
    <property type="entry name" value="GLYCEROPHOSPHODIESTER PHOSPHODIESTERASE"/>
    <property type="match status" value="1"/>
</dbReference>
<evidence type="ECO:0000313" key="3">
    <source>
        <dbReference type="Proteomes" id="UP000177747"/>
    </source>
</evidence>
<dbReference type="GO" id="GO:0008081">
    <property type="term" value="F:phosphoric diester hydrolase activity"/>
    <property type="evidence" value="ECO:0007669"/>
    <property type="project" value="InterPro"/>
</dbReference>
<dbReference type="InterPro" id="IPR017946">
    <property type="entry name" value="PLC-like_Pdiesterase_TIM-brl"/>
</dbReference>
<protein>
    <recommendedName>
        <fullName evidence="1">GP-PDE domain-containing protein</fullName>
    </recommendedName>
</protein>
<evidence type="ECO:0000313" key="2">
    <source>
        <dbReference type="EMBL" id="OGE06269.1"/>
    </source>
</evidence>
<proteinExistence type="predicted"/>
<dbReference type="Proteomes" id="UP000177747">
    <property type="component" value="Unassembled WGS sequence"/>
</dbReference>
<feature type="domain" description="GP-PDE" evidence="1">
    <location>
        <begin position="144"/>
        <end position="191"/>
    </location>
</feature>
<dbReference type="InterPro" id="IPR030395">
    <property type="entry name" value="GP_PDE_dom"/>
</dbReference>